<dbReference type="WBParaSite" id="maker-uti_cns_0005134-snap-gene-0.2-mRNA-1">
    <property type="protein sequence ID" value="maker-uti_cns_0005134-snap-gene-0.2-mRNA-1"/>
    <property type="gene ID" value="maker-uti_cns_0005134-snap-gene-0.2"/>
</dbReference>
<keyword evidence="16" id="KW-1185">Reference proteome</keyword>
<dbReference type="Gene3D" id="1.20.90.10">
    <property type="entry name" value="Phospholipase A2 domain"/>
    <property type="match status" value="1"/>
</dbReference>
<dbReference type="EC" id="3.1.1.4" evidence="2 14"/>
<evidence type="ECO:0000256" key="7">
    <source>
        <dbReference type="ARBA" id="ARBA00022963"/>
    </source>
</evidence>
<comment type="subcellular location">
    <subcellularLocation>
        <location evidence="1 14">Secreted</location>
    </subcellularLocation>
</comment>
<feature type="domain" description="Phospholipase A2-like central" evidence="15">
    <location>
        <begin position="44"/>
        <end position="175"/>
    </location>
</feature>
<dbReference type="GO" id="GO:0006644">
    <property type="term" value="P:phospholipid metabolic process"/>
    <property type="evidence" value="ECO:0007669"/>
    <property type="project" value="InterPro"/>
</dbReference>
<keyword evidence="7" id="KW-0442">Lipid degradation</keyword>
<evidence type="ECO:0000256" key="8">
    <source>
        <dbReference type="ARBA" id="ARBA00023098"/>
    </source>
</evidence>
<keyword evidence="8 14" id="KW-0443">Lipid metabolism</keyword>
<proteinExistence type="inferred from homology"/>
<dbReference type="Pfam" id="PF00068">
    <property type="entry name" value="Phospholip_A2_1"/>
    <property type="match status" value="1"/>
</dbReference>
<dbReference type="PANTHER" id="PTHR11716">
    <property type="entry name" value="PHOSPHOLIPASE A2 FAMILY MEMBER"/>
    <property type="match status" value="1"/>
</dbReference>
<evidence type="ECO:0000256" key="1">
    <source>
        <dbReference type="ARBA" id="ARBA00004613"/>
    </source>
</evidence>
<dbReference type="GO" id="GO:0050482">
    <property type="term" value="P:arachidonate secretion"/>
    <property type="evidence" value="ECO:0007669"/>
    <property type="project" value="InterPro"/>
</dbReference>
<dbReference type="GO" id="GO:0005509">
    <property type="term" value="F:calcium ion binding"/>
    <property type="evidence" value="ECO:0007669"/>
    <property type="project" value="InterPro"/>
</dbReference>
<feature type="active site" evidence="10">
    <location>
        <position position="147"/>
    </location>
</feature>
<feature type="active site" evidence="10">
    <location>
        <position position="89"/>
    </location>
</feature>
<evidence type="ECO:0000256" key="3">
    <source>
        <dbReference type="ARBA" id="ARBA00022525"/>
    </source>
</evidence>
<dbReference type="Proteomes" id="UP000095280">
    <property type="component" value="Unplaced"/>
</dbReference>
<accession>A0A1I8HAJ6</accession>
<comment type="similarity">
    <text evidence="13">Belongs to the phospholipase A2 family.</text>
</comment>
<evidence type="ECO:0000256" key="12">
    <source>
        <dbReference type="PIRSR" id="PIRSR601211-3"/>
    </source>
</evidence>
<dbReference type="PROSITE" id="PS00118">
    <property type="entry name" value="PA2_HIS"/>
    <property type="match status" value="1"/>
</dbReference>
<dbReference type="GO" id="GO:0004623">
    <property type="term" value="F:phospholipase A2 activity"/>
    <property type="evidence" value="ECO:0007669"/>
    <property type="project" value="UniProtKB-EC"/>
</dbReference>
<evidence type="ECO:0000256" key="10">
    <source>
        <dbReference type="PIRSR" id="PIRSR601211-1"/>
    </source>
</evidence>
<evidence type="ECO:0000313" key="16">
    <source>
        <dbReference type="Proteomes" id="UP000095280"/>
    </source>
</evidence>
<evidence type="ECO:0000256" key="2">
    <source>
        <dbReference type="ARBA" id="ARBA00013278"/>
    </source>
</evidence>
<organism evidence="16 17">
    <name type="scientific">Macrostomum lignano</name>
    <dbReference type="NCBI Taxonomy" id="282301"/>
    <lineage>
        <taxon>Eukaryota</taxon>
        <taxon>Metazoa</taxon>
        <taxon>Spiralia</taxon>
        <taxon>Lophotrochozoa</taxon>
        <taxon>Platyhelminthes</taxon>
        <taxon>Rhabditophora</taxon>
        <taxon>Macrostomorpha</taxon>
        <taxon>Macrostomida</taxon>
        <taxon>Macrostomidae</taxon>
        <taxon>Macrostomum</taxon>
    </lineage>
</organism>
<protein>
    <recommendedName>
        <fullName evidence="2 14">Phospholipase A2</fullName>
        <ecNumber evidence="2 14">3.1.1.4</ecNumber>
    </recommendedName>
</protein>
<feature type="disulfide bond" evidence="12">
    <location>
        <begin position="105"/>
        <end position="139"/>
    </location>
</feature>
<evidence type="ECO:0000256" key="11">
    <source>
        <dbReference type="PIRSR" id="PIRSR601211-2"/>
    </source>
</evidence>
<dbReference type="SMART" id="SM00085">
    <property type="entry name" value="PA2c"/>
    <property type="match status" value="1"/>
</dbReference>
<evidence type="ECO:0000256" key="9">
    <source>
        <dbReference type="ARBA" id="ARBA00023157"/>
    </source>
</evidence>
<comment type="catalytic activity">
    <reaction evidence="14">
        <text>a 1,2-diacyl-sn-glycero-3-phosphocholine + H2O = a 1-acyl-sn-glycero-3-phosphocholine + a fatty acid + H(+)</text>
        <dbReference type="Rhea" id="RHEA:15801"/>
        <dbReference type="ChEBI" id="CHEBI:15377"/>
        <dbReference type="ChEBI" id="CHEBI:15378"/>
        <dbReference type="ChEBI" id="CHEBI:28868"/>
        <dbReference type="ChEBI" id="CHEBI:57643"/>
        <dbReference type="ChEBI" id="CHEBI:58168"/>
        <dbReference type="EC" id="3.1.1.4"/>
    </reaction>
</comment>
<dbReference type="PROSITE" id="PS00119">
    <property type="entry name" value="PA2_ASP"/>
    <property type="match status" value="1"/>
</dbReference>
<dbReference type="InterPro" id="IPR036444">
    <property type="entry name" value="PLipase_A2_dom_sf"/>
</dbReference>
<feature type="binding site" evidence="11">
    <location>
        <position position="69"/>
    </location>
    <ligand>
        <name>Ca(2+)</name>
        <dbReference type="ChEBI" id="CHEBI:29108"/>
    </ligand>
</feature>
<comment type="cofactor">
    <cofactor evidence="11">
        <name>Ca(2+)</name>
        <dbReference type="ChEBI" id="CHEBI:29108"/>
    </cofactor>
    <text evidence="11">Binds 1 Ca(2+) ion per subunit.</text>
</comment>
<keyword evidence="5 14" id="KW-0378">Hydrolase</keyword>
<dbReference type="CDD" id="cd00125">
    <property type="entry name" value="PLA2c"/>
    <property type="match status" value="1"/>
</dbReference>
<evidence type="ECO:0000256" key="13">
    <source>
        <dbReference type="RuleBase" id="RU003654"/>
    </source>
</evidence>
<feature type="binding site" evidence="11">
    <location>
        <position position="90"/>
    </location>
    <ligand>
        <name>Ca(2+)</name>
        <dbReference type="ChEBI" id="CHEBI:29108"/>
    </ligand>
</feature>
<feature type="disulfide bond" evidence="12">
    <location>
        <begin position="92"/>
        <end position="146"/>
    </location>
</feature>
<evidence type="ECO:0000256" key="4">
    <source>
        <dbReference type="ARBA" id="ARBA00022723"/>
    </source>
</evidence>
<dbReference type="InterPro" id="IPR001211">
    <property type="entry name" value="PLA2"/>
</dbReference>
<evidence type="ECO:0000256" key="5">
    <source>
        <dbReference type="ARBA" id="ARBA00022801"/>
    </source>
</evidence>
<dbReference type="InterPro" id="IPR016090">
    <property type="entry name" value="PLA2-like_dom"/>
</dbReference>
<keyword evidence="4 11" id="KW-0479">Metal-binding</keyword>
<feature type="binding site" evidence="11">
    <location>
        <position position="71"/>
    </location>
    <ligand>
        <name>Ca(2+)</name>
        <dbReference type="ChEBI" id="CHEBI:29108"/>
    </ligand>
</feature>
<evidence type="ECO:0000313" key="17">
    <source>
        <dbReference type="WBParaSite" id="maker-uti_cns_0005134-snap-gene-0.2-mRNA-1"/>
    </source>
</evidence>
<evidence type="ECO:0000256" key="6">
    <source>
        <dbReference type="ARBA" id="ARBA00022837"/>
    </source>
</evidence>
<dbReference type="InterPro" id="IPR033113">
    <property type="entry name" value="PLA2_histidine"/>
</dbReference>
<sequence>AYFQSSGAMRISLSLASLLLVLVIATAVVHAQEDSTRLVRKRRRLDQLARVLSAATGQSYASYVGYGNYCGKEGSGQPVDKIDACCLQHDHCYDRLNAKDKRNQCGFLFGTYITAYSYQNADNGLILCVDNGKTAKSKCKRELCRCDLEFVRCLQPVQHLYNTANLKRQKAQRVMAGIVEKTGRLFRNAKDTILSWIG</sequence>
<dbReference type="AlphaFoldDB" id="A0A1I8HAJ6"/>
<keyword evidence="9 12" id="KW-1015">Disulfide bond</keyword>
<feature type="disulfide bond" evidence="12">
    <location>
        <begin position="85"/>
        <end position="153"/>
    </location>
</feature>
<dbReference type="PRINTS" id="PR00389">
    <property type="entry name" value="PHPHLIPASEA2"/>
</dbReference>
<keyword evidence="3 14" id="KW-0964">Secreted</keyword>
<keyword evidence="6 11" id="KW-0106">Calcium</keyword>
<dbReference type="SUPFAM" id="SSF48619">
    <property type="entry name" value="Phospholipase A2, PLA2"/>
    <property type="match status" value="1"/>
</dbReference>
<dbReference type="GO" id="GO:0016042">
    <property type="term" value="P:lipid catabolic process"/>
    <property type="evidence" value="ECO:0007669"/>
    <property type="project" value="UniProtKB-KW"/>
</dbReference>
<evidence type="ECO:0000259" key="15">
    <source>
        <dbReference type="SMART" id="SM00085"/>
    </source>
</evidence>
<evidence type="ECO:0000256" key="14">
    <source>
        <dbReference type="RuleBase" id="RU361236"/>
    </source>
</evidence>
<reference evidence="17" key="1">
    <citation type="submission" date="2016-11" db="UniProtKB">
        <authorList>
            <consortium name="WormBaseParasite"/>
        </authorList>
    </citation>
    <scope>IDENTIFICATION</scope>
</reference>
<feature type="disulfide bond" evidence="12">
    <location>
        <begin position="70"/>
        <end position="86"/>
    </location>
</feature>
<dbReference type="GO" id="GO:0005576">
    <property type="term" value="C:extracellular region"/>
    <property type="evidence" value="ECO:0007669"/>
    <property type="project" value="UniProtKB-SubCell"/>
</dbReference>
<name>A0A1I8HAJ6_9PLAT</name>
<dbReference type="PANTHER" id="PTHR11716:SF47">
    <property type="entry name" value="PHOSPHOLIPASE A2-ALPHA"/>
    <property type="match status" value="1"/>
</dbReference>
<feature type="disulfide bond" evidence="12">
    <location>
        <begin position="128"/>
        <end position="144"/>
    </location>
</feature>
<dbReference type="InterPro" id="IPR033112">
    <property type="entry name" value="PLA2_Asp_AS"/>
</dbReference>